<name>A0ABS4T548_9MICC</name>
<accession>A0ABS4T548</accession>
<gene>
    <name evidence="1" type="ORF">JOF45_002626</name>
</gene>
<dbReference type="EMBL" id="JAGINX010000002">
    <property type="protein sequence ID" value="MBP2319543.1"/>
    <property type="molecule type" value="Genomic_DNA"/>
</dbReference>
<keyword evidence="2" id="KW-1185">Reference proteome</keyword>
<organism evidence="1 2">
    <name type="scientific">Nesterenkonia lacusekhoensis</name>
    <dbReference type="NCBI Taxonomy" id="150832"/>
    <lineage>
        <taxon>Bacteria</taxon>
        <taxon>Bacillati</taxon>
        <taxon>Actinomycetota</taxon>
        <taxon>Actinomycetes</taxon>
        <taxon>Micrococcales</taxon>
        <taxon>Micrococcaceae</taxon>
        <taxon>Nesterenkonia</taxon>
    </lineage>
</organism>
<protein>
    <submittedName>
        <fullName evidence="1">Uncharacterized protein</fullName>
    </submittedName>
</protein>
<dbReference type="Proteomes" id="UP001519331">
    <property type="component" value="Unassembled WGS sequence"/>
</dbReference>
<comment type="caution">
    <text evidence="1">The sequence shown here is derived from an EMBL/GenBank/DDBJ whole genome shotgun (WGS) entry which is preliminary data.</text>
</comment>
<reference evidence="1 2" key="1">
    <citation type="submission" date="2021-03" db="EMBL/GenBank/DDBJ databases">
        <title>Sequencing the genomes of 1000 actinobacteria strains.</title>
        <authorList>
            <person name="Klenk H.-P."/>
        </authorList>
    </citation>
    <scope>NUCLEOTIDE SEQUENCE [LARGE SCALE GENOMIC DNA]</scope>
    <source>
        <strain evidence="1 2">DSM 12544</strain>
    </source>
</reference>
<evidence type="ECO:0000313" key="1">
    <source>
        <dbReference type="EMBL" id="MBP2319543.1"/>
    </source>
</evidence>
<sequence length="38" mass="4196">MGQISRDLGRMYSAISNVRTAVAAGHPRYMALLRSEES</sequence>
<proteinExistence type="predicted"/>
<evidence type="ECO:0000313" key="2">
    <source>
        <dbReference type="Proteomes" id="UP001519331"/>
    </source>
</evidence>